<comment type="similarity">
    <text evidence="2 12">Belongs to the V-ATPase proteolipid subunit family.</text>
</comment>
<keyword evidence="3 12" id="KW-0813">Transport</keyword>
<dbReference type="InterPro" id="IPR002379">
    <property type="entry name" value="ATPase_proteolipid_c-like_dom"/>
</dbReference>
<comment type="caution">
    <text evidence="14">The sequence shown here is derived from an EMBL/GenBank/DDBJ whole genome shotgun (WGS) entry which is preliminary data.</text>
</comment>
<reference evidence="14" key="2">
    <citation type="submission" date="2023-05" db="EMBL/GenBank/DDBJ databases">
        <authorList>
            <person name="Fouks B."/>
        </authorList>
    </citation>
    <scope>NUCLEOTIDE SEQUENCE</scope>
    <source>
        <strain evidence="14">Stay&amp;Tobe</strain>
        <tissue evidence="14">Testes</tissue>
    </source>
</reference>
<dbReference type="InterPro" id="IPR000245">
    <property type="entry name" value="ATPase_proteolipid_csu"/>
</dbReference>
<dbReference type="EMBL" id="JASPKZ010001222">
    <property type="protein sequence ID" value="KAJ9598395.1"/>
    <property type="molecule type" value="Genomic_DNA"/>
</dbReference>
<dbReference type="Gene3D" id="1.20.120.610">
    <property type="entry name" value="lithium bound rotor ring of v- atpase"/>
    <property type="match status" value="1"/>
</dbReference>
<organism evidence="14 15">
    <name type="scientific">Diploptera punctata</name>
    <name type="common">Pacific beetle cockroach</name>
    <dbReference type="NCBI Taxonomy" id="6984"/>
    <lineage>
        <taxon>Eukaryota</taxon>
        <taxon>Metazoa</taxon>
        <taxon>Ecdysozoa</taxon>
        <taxon>Arthropoda</taxon>
        <taxon>Hexapoda</taxon>
        <taxon>Insecta</taxon>
        <taxon>Pterygota</taxon>
        <taxon>Neoptera</taxon>
        <taxon>Polyneoptera</taxon>
        <taxon>Dictyoptera</taxon>
        <taxon>Blattodea</taxon>
        <taxon>Blaberoidea</taxon>
        <taxon>Blaberidae</taxon>
        <taxon>Diplopterinae</taxon>
        <taxon>Diploptera</taxon>
    </lineage>
</organism>
<dbReference type="InterPro" id="IPR035921">
    <property type="entry name" value="F/V-ATP_Csub_sf"/>
</dbReference>
<dbReference type="CDD" id="cd18177">
    <property type="entry name" value="ATP-synt_Vo_c_ATP6F_rpt1"/>
    <property type="match status" value="1"/>
</dbReference>
<name>A0AAD8AGL6_DIPPU</name>
<keyword evidence="5" id="KW-0375">Hydrogen ion transport</keyword>
<evidence type="ECO:0000256" key="6">
    <source>
        <dbReference type="ARBA" id="ARBA00022989"/>
    </source>
</evidence>
<comment type="function">
    <text evidence="12">Proton-conducting pore forming of the V0 complex of vacuolar(H+)-ATPase (V-ATPase), a multisubunit enzyme composed of a peripheral complex (V1) that hydrolyzes ATP and a membrane integral complex (V0) that translocates protons. V-ATPase is responsible for acidifying and maintaining the pH of intracellular compartments and in some cell types, is targeted to the plasma membrane, where it is responsible for acidifying the extracellular environment.</text>
</comment>
<evidence type="ECO:0000256" key="8">
    <source>
        <dbReference type="ARBA" id="ARBA00023136"/>
    </source>
</evidence>
<dbReference type="SUPFAM" id="SSF81333">
    <property type="entry name" value="F1F0 ATP synthase subunit C"/>
    <property type="match status" value="2"/>
</dbReference>
<dbReference type="PANTHER" id="PTHR10263">
    <property type="entry name" value="V-TYPE PROTON ATPASE PROTEOLIPID SUBUNIT"/>
    <property type="match status" value="1"/>
</dbReference>
<evidence type="ECO:0000256" key="12">
    <source>
        <dbReference type="RuleBase" id="RU363060"/>
    </source>
</evidence>
<dbReference type="Proteomes" id="UP001233999">
    <property type="component" value="Unassembled WGS sequence"/>
</dbReference>
<evidence type="ECO:0000259" key="13">
    <source>
        <dbReference type="Pfam" id="PF00137"/>
    </source>
</evidence>
<evidence type="ECO:0000256" key="10">
    <source>
        <dbReference type="ARBA" id="ARBA00031057"/>
    </source>
</evidence>
<dbReference type="PRINTS" id="PR00122">
    <property type="entry name" value="VACATPASE"/>
</dbReference>
<dbReference type="GO" id="GO:0046961">
    <property type="term" value="F:proton-transporting ATPase activity, rotational mechanism"/>
    <property type="evidence" value="ECO:0007669"/>
    <property type="project" value="InterPro"/>
</dbReference>
<evidence type="ECO:0000256" key="4">
    <source>
        <dbReference type="ARBA" id="ARBA00022692"/>
    </source>
</evidence>
<feature type="transmembrane region" description="Helical" evidence="12">
    <location>
        <begin position="57"/>
        <end position="79"/>
    </location>
</feature>
<evidence type="ECO:0000256" key="7">
    <source>
        <dbReference type="ARBA" id="ARBA00023065"/>
    </source>
</evidence>
<evidence type="ECO:0000256" key="11">
    <source>
        <dbReference type="ARBA" id="ARBA00071448"/>
    </source>
</evidence>
<feature type="transmembrane region" description="Helical" evidence="12">
    <location>
        <begin position="144"/>
        <end position="177"/>
    </location>
</feature>
<evidence type="ECO:0000256" key="1">
    <source>
        <dbReference type="ARBA" id="ARBA00004141"/>
    </source>
</evidence>
<feature type="domain" description="V-ATPase proteolipid subunit C-like" evidence="13">
    <location>
        <begin position="150"/>
        <end position="209"/>
    </location>
</feature>
<reference evidence="14" key="1">
    <citation type="journal article" date="2023" name="IScience">
        <title>Live-bearing cockroach genome reveals convergent evolutionary mechanisms linked to viviparity in insects and beyond.</title>
        <authorList>
            <person name="Fouks B."/>
            <person name="Harrison M.C."/>
            <person name="Mikhailova A.A."/>
            <person name="Marchal E."/>
            <person name="English S."/>
            <person name="Carruthers M."/>
            <person name="Jennings E.C."/>
            <person name="Chiamaka E.L."/>
            <person name="Frigard R.A."/>
            <person name="Pippel M."/>
            <person name="Attardo G.M."/>
            <person name="Benoit J.B."/>
            <person name="Bornberg-Bauer E."/>
            <person name="Tobe S.S."/>
        </authorList>
    </citation>
    <scope>NUCLEOTIDE SEQUENCE</scope>
    <source>
        <strain evidence="14">Stay&amp;Tobe</strain>
    </source>
</reference>
<evidence type="ECO:0000256" key="5">
    <source>
        <dbReference type="ARBA" id="ARBA00022781"/>
    </source>
</evidence>
<comment type="caution">
    <text evidence="12">Lacks conserved residue(s) required for the propagation of feature annotation.</text>
</comment>
<keyword evidence="4 12" id="KW-0812">Transmembrane</keyword>
<sequence length="218" mass="23138">MARFVRVRARDIFSRIGILSLGVFVIITTGVIVAEILTGRGETLGIGWYLKETSPYFWASQGITLSVSLSVIGAAVGIYTTGSSIIGAAVRRPRVCTKNLISIIFCEAVAVYGLITSVVLIGMLDTFTPSIAEKNSHINEQNHFSGFLIFGSGFIQGSVGLFSALAVGIVGSGAALADAENPNTFFKLLILQIFASALGLFGLIVGIYMTYKVKMGDI</sequence>
<evidence type="ECO:0000256" key="2">
    <source>
        <dbReference type="ARBA" id="ARBA00007296"/>
    </source>
</evidence>
<feature type="domain" description="V-ATPase proteolipid subunit C-like" evidence="13">
    <location>
        <begin position="62"/>
        <end position="120"/>
    </location>
</feature>
<keyword evidence="15" id="KW-1185">Reference proteome</keyword>
<comment type="subcellular location">
    <subcellularLocation>
        <location evidence="1">Membrane</location>
        <topology evidence="1">Multi-pass membrane protein</topology>
    </subcellularLocation>
</comment>
<dbReference type="AlphaFoldDB" id="A0AAD8AGL6"/>
<dbReference type="GO" id="GO:0033179">
    <property type="term" value="C:proton-transporting V-type ATPase, V0 domain"/>
    <property type="evidence" value="ECO:0007669"/>
    <property type="project" value="InterPro"/>
</dbReference>
<feature type="transmembrane region" description="Helical" evidence="12">
    <location>
        <begin position="189"/>
        <end position="211"/>
    </location>
</feature>
<feature type="transmembrane region" description="Helical" evidence="12">
    <location>
        <begin position="12"/>
        <end position="37"/>
    </location>
</feature>
<proteinExistence type="inferred from homology"/>
<dbReference type="FunFam" id="1.20.120.610:FF:000002">
    <property type="entry name" value="V-type proton ATPase proteolipid subunit"/>
    <property type="match status" value="1"/>
</dbReference>
<evidence type="ECO:0000256" key="3">
    <source>
        <dbReference type="ARBA" id="ARBA00022448"/>
    </source>
</evidence>
<gene>
    <name evidence="14" type="ORF">L9F63_010917</name>
</gene>
<comment type="subunit">
    <text evidence="12">V-ATPase is a heteromultimeric enzyme made up of two complexes: the ATP-hydrolytic V1 complex and the proton translocation V0 complex. The V1 complex consists of three catalytic AB heterodimers that form a heterohexamer, three peripheral stalks each consisting of EG heterodimers, one central rotor including subunits D and F, and the regulatory subunits C and H. The proton translocation complex V0 consists of the proton transport subunit a, a ring of proteolipid subunits c9c'', rotary subunit d, subunits e and f, and the accessory subunits.</text>
</comment>
<keyword evidence="6 12" id="KW-1133">Transmembrane helix</keyword>
<feature type="transmembrane region" description="Helical" evidence="12">
    <location>
        <begin position="100"/>
        <end position="124"/>
    </location>
</feature>
<accession>A0AAD8AGL6</accession>
<dbReference type="Pfam" id="PF00137">
    <property type="entry name" value="ATP-synt_C"/>
    <property type="match status" value="2"/>
</dbReference>
<dbReference type="CDD" id="cd18178">
    <property type="entry name" value="ATP-synt_Vo_c_ATP6F_rpt2"/>
    <property type="match status" value="1"/>
</dbReference>
<protein>
    <recommendedName>
        <fullName evidence="9">V-type proton ATPase 16 kDa proteolipid subunit c</fullName>
    </recommendedName>
    <alternativeName>
        <fullName evidence="11">V-type proton ATPase 21 kDa proteolipid subunit c''</fullName>
    </alternativeName>
    <alternativeName>
        <fullName evidence="10">Vacuolar proton pump 16 kDa proteolipid subunit c</fullName>
    </alternativeName>
</protein>
<keyword evidence="8 12" id="KW-0472">Membrane</keyword>
<evidence type="ECO:0000313" key="14">
    <source>
        <dbReference type="EMBL" id="KAJ9598395.1"/>
    </source>
</evidence>
<evidence type="ECO:0000256" key="9">
    <source>
        <dbReference type="ARBA" id="ARBA00029494"/>
    </source>
</evidence>
<keyword evidence="7 12" id="KW-0406">Ion transport</keyword>
<evidence type="ECO:0000313" key="15">
    <source>
        <dbReference type="Proteomes" id="UP001233999"/>
    </source>
</evidence>